<dbReference type="OrthoDB" id="9870181at2"/>
<feature type="signal peptide" evidence="1">
    <location>
        <begin position="1"/>
        <end position="30"/>
    </location>
</feature>
<keyword evidence="1" id="KW-0732">Signal</keyword>
<protein>
    <submittedName>
        <fullName evidence="2">Uncharacterized protein</fullName>
    </submittedName>
</protein>
<dbReference type="Proteomes" id="UP000297951">
    <property type="component" value="Unassembled WGS sequence"/>
</dbReference>
<gene>
    <name evidence="2" type="ORF">E4U03_12310</name>
</gene>
<name>A0A4Y9F2J7_9MICC</name>
<sequence length="217" mass="24025">MVSVKVKKIATSLAVAGIFTTGVMASPAYADDSHITESSIQLVGENKDKWEALSDTERNQILETINHPDFRIGMTQEEASKISPDLQVVGTEEIKDSQGSYALSRVTASSDRHEVTSQYTEKTSQLGIELGWNKIEYKYVTGNNQVLETRSCVGTYNQIVPYRNVNVSTNHWLDNGEGICTADWSVARLGGIGGTENWEQGMKVNGPGIKEKWFFKK</sequence>
<reference evidence="2 3" key="1">
    <citation type="submission" date="2019-03" db="EMBL/GenBank/DDBJ databases">
        <title>Diversity of the mouse oral microbiome.</title>
        <authorList>
            <person name="Joseph S."/>
            <person name="Aduse-Opoku J."/>
            <person name="Curtis M."/>
            <person name="Wade W."/>
            <person name="Hashim A."/>
        </authorList>
    </citation>
    <scope>NUCLEOTIDE SEQUENCE [LARGE SCALE GENOMIC DNA]</scope>
    <source>
        <strain evidence="3">irhom_31</strain>
    </source>
</reference>
<dbReference type="AlphaFoldDB" id="A0A4Y9F2J7"/>
<comment type="caution">
    <text evidence="2">The sequence shown here is derived from an EMBL/GenBank/DDBJ whole genome shotgun (WGS) entry which is preliminary data.</text>
</comment>
<proteinExistence type="predicted"/>
<evidence type="ECO:0000313" key="2">
    <source>
        <dbReference type="EMBL" id="TFU19583.1"/>
    </source>
</evidence>
<organism evidence="2 3">
    <name type="scientific">Rothia nasimurium</name>
    <dbReference type="NCBI Taxonomy" id="85336"/>
    <lineage>
        <taxon>Bacteria</taxon>
        <taxon>Bacillati</taxon>
        <taxon>Actinomycetota</taxon>
        <taxon>Actinomycetes</taxon>
        <taxon>Micrococcales</taxon>
        <taxon>Micrococcaceae</taxon>
        <taxon>Rothia</taxon>
    </lineage>
</organism>
<evidence type="ECO:0000313" key="3">
    <source>
        <dbReference type="Proteomes" id="UP000297951"/>
    </source>
</evidence>
<accession>A0A4Y9F2J7</accession>
<dbReference type="EMBL" id="SPQC01000079">
    <property type="protein sequence ID" value="TFU19583.1"/>
    <property type="molecule type" value="Genomic_DNA"/>
</dbReference>
<evidence type="ECO:0000256" key="1">
    <source>
        <dbReference type="SAM" id="SignalP"/>
    </source>
</evidence>
<dbReference type="RefSeq" id="WP_135014013.1">
    <property type="nucleotide sequence ID" value="NZ_JADGLK010000079.1"/>
</dbReference>
<feature type="chain" id="PRO_5021196805" evidence="1">
    <location>
        <begin position="31"/>
        <end position="217"/>
    </location>
</feature>